<evidence type="ECO:0000313" key="3">
    <source>
        <dbReference type="Proteomes" id="UP000009145"/>
    </source>
</evidence>
<accession>I1YHV7</accession>
<reference evidence="2 3" key="1">
    <citation type="journal article" date="2012" name="J. Bacteriol.">
        <title>Complete genome sequences of Methylophaga sp. strain JAM1 and Methylophaga sp. strain JAM7.</title>
        <authorList>
            <person name="Villeneuve C."/>
            <person name="Martineau C."/>
            <person name="Mauffrey F."/>
            <person name="Villemur R."/>
        </authorList>
    </citation>
    <scope>NUCLEOTIDE SEQUENCE [LARGE SCALE GENOMIC DNA]</scope>
    <source>
        <strain evidence="2 3">JAM7</strain>
    </source>
</reference>
<protein>
    <submittedName>
        <fullName evidence="2">Trypsin</fullName>
    </submittedName>
</protein>
<dbReference type="AlphaFoldDB" id="I1YHV7"/>
<dbReference type="PROSITE" id="PS00134">
    <property type="entry name" value="TRYPSIN_HIS"/>
    <property type="match status" value="1"/>
</dbReference>
<proteinExistence type="predicted"/>
<dbReference type="HOGENOM" id="CLU_1056932_0_0_6"/>
<dbReference type="Pfam" id="PF00089">
    <property type="entry name" value="Trypsin"/>
    <property type="match status" value="1"/>
</dbReference>
<dbReference type="GO" id="GO:0006508">
    <property type="term" value="P:proteolysis"/>
    <property type="evidence" value="ECO:0007669"/>
    <property type="project" value="InterPro"/>
</dbReference>
<gene>
    <name evidence="2" type="ordered locus">Q7C_1350</name>
</gene>
<dbReference type="KEGG" id="mec:Q7C_1350"/>
<evidence type="ECO:0000259" key="1">
    <source>
        <dbReference type="Pfam" id="PF00089"/>
    </source>
</evidence>
<dbReference type="PATRIC" id="fig|754477.3.peg.1331"/>
<dbReference type="Gene3D" id="2.40.10.10">
    <property type="entry name" value="Trypsin-like serine proteases"/>
    <property type="match status" value="1"/>
</dbReference>
<sequence length="263" mass="29073">MVTEYNHCSAVVVGTAPLTVLTASHCLQDAKLHPVTGNPIVSLYLGVPLPAVKEVIYSQMHEVESNLARDIAVLIFDGDAPAGINAIPISNKLAQTVKICGYGRGYQDRYFDNPSCADKAVLSADDNFYRFVPQYYQQLDPQLHLQFRAQFTAKNAFVDAQSALLAVNRVTAHRYDLTLPMPTRGDSGGPWMVNDSQGGRGIIALTSFVETFYRKNKQWSFFKSTKAPLSDFSYAAYGVRLNTREARELLDQAREAGADIQTL</sequence>
<organism evidence="2 3">
    <name type="scientific">Methylophaga frappieri (strain ATCC BAA-2434 / DSM 25690 / JAM7)</name>
    <dbReference type="NCBI Taxonomy" id="754477"/>
    <lineage>
        <taxon>Bacteria</taxon>
        <taxon>Pseudomonadati</taxon>
        <taxon>Pseudomonadota</taxon>
        <taxon>Gammaproteobacteria</taxon>
        <taxon>Thiotrichales</taxon>
        <taxon>Piscirickettsiaceae</taxon>
        <taxon>Methylophaga</taxon>
    </lineage>
</organism>
<evidence type="ECO:0000313" key="2">
    <source>
        <dbReference type="EMBL" id="AFJ02500.1"/>
    </source>
</evidence>
<feature type="domain" description="Peptidase S1" evidence="1">
    <location>
        <begin position="6"/>
        <end position="126"/>
    </location>
</feature>
<dbReference type="InterPro" id="IPR018114">
    <property type="entry name" value="TRYPSIN_HIS"/>
</dbReference>
<dbReference type="EMBL" id="CP003380">
    <property type="protein sequence ID" value="AFJ02500.1"/>
    <property type="molecule type" value="Genomic_DNA"/>
</dbReference>
<dbReference type="InterPro" id="IPR043504">
    <property type="entry name" value="Peptidase_S1_PA_chymotrypsin"/>
</dbReference>
<name>I1YHV7_METFJ</name>
<dbReference type="GO" id="GO:0004252">
    <property type="term" value="F:serine-type endopeptidase activity"/>
    <property type="evidence" value="ECO:0007669"/>
    <property type="project" value="InterPro"/>
</dbReference>
<dbReference type="STRING" id="754477.Q7C_1350"/>
<keyword evidence="3" id="KW-1185">Reference proteome</keyword>
<dbReference type="SUPFAM" id="SSF50494">
    <property type="entry name" value="Trypsin-like serine proteases"/>
    <property type="match status" value="1"/>
</dbReference>
<dbReference type="Proteomes" id="UP000009145">
    <property type="component" value="Chromosome"/>
</dbReference>
<dbReference type="InterPro" id="IPR001254">
    <property type="entry name" value="Trypsin_dom"/>
</dbReference>
<dbReference type="InterPro" id="IPR009003">
    <property type="entry name" value="Peptidase_S1_PA"/>
</dbReference>
<dbReference type="eggNOG" id="ENOG5033TWT">
    <property type="taxonomic scope" value="Bacteria"/>
</dbReference>